<protein>
    <submittedName>
        <fullName evidence="9">Delta-12 fatty acid desaturase</fullName>
    </submittedName>
</protein>
<evidence type="ECO:0000256" key="5">
    <source>
        <dbReference type="ARBA" id="ARBA00023136"/>
    </source>
</evidence>
<comment type="similarity">
    <text evidence="3">Belongs to the fatty acid desaturase type 1 family.</text>
</comment>
<name>A0A1Y1ZEJ2_9FUNG</name>
<dbReference type="GO" id="GO:0006629">
    <property type="term" value="P:lipid metabolic process"/>
    <property type="evidence" value="ECO:0007669"/>
    <property type="project" value="InterPro"/>
</dbReference>
<feature type="transmembrane region" description="Helical" evidence="6">
    <location>
        <begin position="187"/>
        <end position="204"/>
    </location>
</feature>
<dbReference type="InParanoid" id="A0A1Y1ZEJ2"/>
<dbReference type="InterPro" id="IPR005804">
    <property type="entry name" value="FA_desaturase_dom"/>
</dbReference>
<evidence type="ECO:0000313" key="10">
    <source>
        <dbReference type="Proteomes" id="UP000193498"/>
    </source>
</evidence>
<sequence>MVNDVGLKRRVNGDAELKEKQQKTFQPPNFTIKELRDAVPNHCFERDTFRSFMYVAVDLALISALFYVATYIDSLPTTLRYIAWPVYWFLQGIVGTGVWVLAHECGHQAFSPSRTINNTVGLILHSALLVPYHSWRISHSKHHKATGHMTRDQVFVPSTRSELGLDSKKDEEDHDDSAIMAAPLMDLAWIFIMLTFGWPAYLLWNASGQDYKQWTSHFHHWSPIFDEKDKGQIIASVLGIFATIGALFYAGQVYGSMAVVKFYIIPYLWVNFWLVLITFLQHTDPLLPHYRNNEWNFVRGALATIDRDYGFILNAAFHHIADTHVAHHLFSQMPHYHAEEATEAIKKVLGDYYYFDNRPLMQALWHSWTKCRFVEDEGDVLFFKN</sequence>
<organism evidence="9 10">
    <name type="scientific">Basidiobolus meristosporus CBS 931.73</name>
    <dbReference type="NCBI Taxonomy" id="1314790"/>
    <lineage>
        <taxon>Eukaryota</taxon>
        <taxon>Fungi</taxon>
        <taxon>Fungi incertae sedis</taxon>
        <taxon>Zoopagomycota</taxon>
        <taxon>Entomophthoromycotina</taxon>
        <taxon>Basidiobolomycetes</taxon>
        <taxon>Basidiobolales</taxon>
        <taxon>Basidiobolaceae</taxon>
        <taxon>Basidiobolus</taxon>
    </lineage>
</organism>
<evidence type="ECO:0000256" key="1">
    <source>
        <dbReference type="ARBA" id="ARBA00004370"/>
    </source>
</evidence>
<gene>
    <name evidence="9" type="ORF">K493DRAFT_272827</name>
</gene>
<dbReference type="InterPro" id="IPR021863">
    <property type="entry name" value="FAS_N"/>
</dbReference>
<accession>A0A1Y1ZEJ2</accession>
<feature type="transmembrane region" description="Helical" evidence="6">
    <location>
        <begin position="262"/>
        <end position="280"/>
    </location>
</feature>
<dbReference type="GO" id="GO:0016717">
    <property type="term" value="F:oxidoreductase activity, acting on paired donors, with oxidation of a pair of donors resulting in the reduction of molecular oxygen to two molecules of water"/>
    <property type="evidence" value="ECO:0007669"/>
    <property type="project" value="InterPro"/>
</dbReference>
<dbReference type="OrthoDB" id="1461976at2759"/>
<feature type="transmembrane region" description="Helical" evidence="6">
    <location>
        <begin position="52"/>
        <end position="72"/>
    </location>
</feature>
<dbReference type="Proteomes" id="UP000193498">
    <property type="component" value="Unassembled WGS sequence"/>
</dbReference>
<dbReference type="Pfam" id="PF11960">
    <property type="entry name" value="DUF3474"/>
    <property type="match status" value="1"/>
</dbReference>
<keyword evidence="6" id="KW-1133">Transmembrane helix</keyword>
<dbReference type="CDD" id="cd03507">
    <property type="entry name" value="Delta12-FADS-like"/>
    <property type="match status" value="1"/>
</dbReference>
<keyword evidence="10" id="KW-1185">Reference proteome</keyword>
<dbReference type="InterPro" id="IPR012171">
    <property type="entry name" value="Fatty_acid_desaturase"/>
</dbReference>
<feature type="transmembrane region" description="Helical" evidence="6">
    <location>
        <begin position="84"/>
        <end position="102"/>
    </location>
</feature>
<feature type="domain" description="Fatty acid desaturase" evidence="7">
    <location>
        <begin position="83"/>
        <end position="354"/>
    </location>
</feature>
<dbReference type="AlphaFoldDB" id="A0A1Y1ZEJ2"/>
<evidence type="ECO:0000256" key="6">
    <source>
        <dbReference type="SAM" id="Phobius"/>
    </source>
</evidence>
<dbReference type="STRING" id="1314790.A0A1Y1ZEJ2"/>
<comment type="pathway">
    <text evidence="2">Lipid metabolism.</text>
</comment>
<evidence type="ECO:0000259" key="8">
    <source>
        <dbReference type="Pfam" id="PF11960"/>
    </source>
</evidence>
<evidence type="ECO:0000256" key="3">
    <source>
        <dbReference type="ARBA" id="ARBA00009295"/>
    </source>
</evidence>
<dbReference type="EMBL" id="MCFE01000002">
    <property type="protein sequence ID" value="ORY08245.1"/>
    <property type="molecule type" value="Genomic_DNA"/>
</dbReference>
<proteinExistence type="inferred from homology"/>
<dbReference type="GO" id="GO:0016020">
    <property type="term" value="C:membrane"/>
    <property type="evidence" value="ECO:0007669"/>
    <property type="project" value="UniProtKB-SubCell"/>
</dbReference>
<evidence type="ECO:0000313" key="9">
    <source>
        <dbReference type="EMBL" id="ORY08245.1"/>
    </source>
</evidence>
<comment type="caution">
    <text evidence="9">The sequence shown here is derived from an EMBL/GenBank/DDBJ whole genome shotgun (WGS) entry which is preliminary data.</text>
</comment>
<feature type="transmembrane region" description="Helical" evidence="6">
    <location>
        <begin position="231"/>
        <end position="250"/>
    </location>
</feature>
<dbReference type="Pfam" id="PF00487">
    <property type="entry name" value="FA_desaturase"/>
    <property type="match status" value="1"/>
</dbReference>
<keyword evidence="5 6" id="KW-0472">Membrane</keyword>
<reference evidence="9 10" key="1">
    <citation type="submission" date="2016-07" db="EMBL/GenBank/DDBJ databases">
        <title>Pervasive Adenine N6-methylation of Active Genes in Fungi.</title>
        <authorList>
            <consortium name="DOE Joint Genome Institute"/>
            <person name="Mondo S.J."/>
            <person name="Dannebaum R.O."/>
            <person name="Kuo R.C."/>
            <person name="Labutti K."/>
            <person name="Haridas S."/>
            <person name="Kuo A."/>
            <person name="Salamov A."/>
            <person name="Ahrendt S.R."/>
            <person name="Lipzen A."/>
            <person name="Sullivan W."/>
            <person name="Andreopoulos W.B."/>
            <person name="Clum A."/>
            <person name="Lindquist E."/>
            <person name="Daum C."/>
            <person name="Ramamoorthy G.K."/>
            <person name="Gryganskyi A."/>
            <person name="Culley D."/>
            <person name="Magnuson J.K."/>
            <person name="James T.Y."/>
            <person name="O'Malley M.A."/>
            <person name="Stajich J.E."/>
            <person name="Spatafora J.W."/>
            <person name="Visel A."/>
            <person name="Grigoriev I.V."/>
        </authorList>
    </citation>
    <scope>NUCLEOTIDE SEQUENCE [LARGE SCALE GENOMIC DNA]</scope>
    <source>
        <strain evidence="9 10">CBS 931.73</strain>
    </source>
</reference>
<comment type="subcellular location">
    <subcellularLocation>
        <location evidence="1">Membrane</location>
    </subcellularLocation>
</comment>
<keyword evidence="4" id="KW-0560">Oxidoreductase</keyword>
<evidence type="ECO:0000256" key="2">
    <source>
        <dbReference type="ARBA" id="ARBA00005189"/>
    </source>
</evidence>
<dbReference type="PANTHER" id="PTHR32100">
    <property type="entry name" value="OMEGA-6 FATTY ACID DESATURASE, CHLOROPLASTIC"/>
    <property type="match status" value="1"/>
</dbReference>
<keyword evidence="6" id="KW-0812">Transmembrane</keyword>
<feature type="domain" description="Fatty acid desaturase N-terminal" evidence="8">
    <location>
        <begin position="18"/>
        <end position="65"/>
    </location>
</feature>
<evidence type="ECO:0000259" key="7">
    <source>
        <dbReference type="Pfam" id="PF00487"/>
    </source>
</evidence>
<evidence type="ECO:0000256" key="4">
    <source>
        <dbReference type="ARBA" id="ARBA00023002"/>
    </source>
</evidence>